<feature type="domain" description="UspA" evidence="2">
    <location>
        <begin position="150"/>
        <end position="290"/>
    </location>
</feature>
<dbReference type="Proteomes" id="UP001597544">
    <property type="component" value="Unassembled WGS sequence"/>
</dbReference>
<sequence>MNTLNRIMVGLDLTIMDETLINYAAFFAAELQIEKVYFIHVEKSLEVPNELLQKLQRENVPADETIRQAIEAKVLPAFENIPQVEVEVMVEEGNPLKELLHWSKVKQIDMMLVGRKLRLRGSGVLAQKLLRSGRLGVLFIPEAYDRPNLQRVVVSTDFSEYSEMALDRVLHSAMAKPEIRVICLHVYQVPTGYRTLGISYEDFDKRMRGFAEEKFSNLMKHFPDLEDRAELMLVRQEDEDEIGELVVMEAKRARADMLVVGAKGMSAAALFVLGSVTEKIMRHDMDIPLMIFKKKNEEIGFLDALLTP</sequence>
<dbReference type="PANTHER" id="PTHR46268">
    <property type="entry name" value="STRESS RESPONSE PROTEIN NHAX"/>
    <property type="match status" value="1"/>
</dbReference>
<accession>A0ABW5ISG3</accession>
<dbReference type="Gene3D" id="3.40.50.12370">
    <property type="match status" value="1"/>
</dbReference>
<keyword evidence="4" id="KW-1185">Reference proteome</keyword>
<reference evidence="4" key="1">
    <citation type="journal article" date="2019" name="Int. J. Syst. Evol. Microbiol.">
        <title>The Global Catalogue of Microorganisms (GCM) 10K type strain sequencing project: providing services to taxonomists for standard genome sequencing and annotation.</title>
        <authorList>
            <consortium name="The Broad Institute Genomics Platform"/>
            <consortium name="The Broad Institute Genome Sequencing Center for Infectious Disease"/>
            <person name="Wu L."/>
            <person name="Ma J."/>
        </authorList>
    </citation>
    <scope>NUCLEOTIDE SEQUENCE [LARGE SCALE GENOMIC DNA]</scope>
    <source>
        <strain evidence="4">KCTC 42498</strain>
    </source>
</reference>
<dbReference type="EMBL" id="JBHULU010000037">
    <property type="protein sequence ID" value="MFD2516036.1"/>
    <property type="molecule type" value="Genomic_DNA"/>
</dbReference>
<organism evidence="3 4">
    <name type="scientific">Pontibacter locisalis</name>
    <dbReference type="NCBI Taxonomy" id="1719035"/>
    <lineage>
        <taxon>Bacteria</taxon>
        <taxon>Pseudomonadati</taxon>
        <taxon>Bacteroidota</taxon>
        <taxon>Cytophagia</taxon>
        <taxon>Cytophagales</taxon>
        <taxon>Hymenobacteraceae</taxon>
        <taxon>Pontibacter</taxon>
    </lineage>
</organism>
<evidence type="ECO:0000313" key="4">
    <source>
        <dbReference type="Proteomes" id="UP001597544"/>
    </source>
</evidence>
<feature type="domain" description="UspA" evidence="2">
    <location>
        <begin position="5"/>
        <end position="123"/>
    </location>
</feature>
<evidence type="ECO:0000259" key="2">
    <source>
        <dbReference type="Pfam" id="PF00582"/>
    </source>
</evidence>
<protein>
    <submittedName>
        <fullName evidence="3">Universal stress protein</fullName>
    </submittedName>
</protein>
<dbReference type="CDD" id="cd00293">
    <property type="entry name" value="USP-like"/>
    <property type="match status" value="1"/>
</dbReference>
<name>A0ABW5ISG3_9BACT</name>
<comment type="similarity">
    <text evidence="1">Belongs to the universal stress protein A family.</text>
</comment>
<evidence type="ECO:0000313" key="3">
    <source>
        <dbReference type="EMBL" id="MFD2516036.1"/>
    </source>
</evidence>
<dbReference type="PRINTS" id="PR01438">
    <property type="entry name" value="UNVRSLSTRESS"/>
</dbReference>
<evidence type="ECO:0000256" key="1">
    <source>
        <dbReference type="ARBA" id="ARBA00008791"/>
    </source>
</evidence>
<dbReference type="InterPro" id="IPR006015">
    <property type="entry name" value="Universal_stress_UspA"/>
</dbReference>
<dbReference type="RefSeq" id="WP_377512048.1">
    <property type="nucleotide sequence ID" value="NZ_JBHULU010000037.1"/>
</dbReference>
<dbReference type="InterPro" id="IPR006016">
    <property type="entry name" value="UspA"/>
</dbReference>
<dbReference type="SUPFAM" id="SSF52402">
    <property type="entry name" value="Adenine nucleotide alpha hydrolases-like"/>
    <property type="match status" value="2"/>
</dbReference>
<gene>
    <name evidence="3" type="ORF">ACFSRY_19340</name>
</gene>
<dbReference type="PANTHER" id="PTHR46268:SF6">
    <property type="entry name" value="UNIVERSAL STRESS PROTEIN UP12"/>
    <property type="match status" value="1"/>
</dbReference>
<proteinExistence type="inferred from homology"/>
<dbReference type="Pfam" id="PF00582">
    <property type="entry name" value="Usp"/>
    <property type="match status" value="2"/>
</dbReference>
<comment type="caution">
    <text evidence="3">The sequence shown here is derived from an EMBL/GenBank/DDBJ whole genome shotgun (WGS) entry which is preliminary data.</text>
</comment>